<protein>
    <submittedName>
        <fullName evidence="3">Uncharacterized protein</fullName>
    </submittedName>
</protein>
<dbReference type="STRING" id="158441.A0A226E472"/>
<gene>
    <name evidence="3" type="ORF">Fcan01_13306</name>
</gene>
<keyword evidence="4" id="KW-1185">Reference proteome</keyword>
<accession>A0A226E472</accession>
<evidence type="ECO:0000313" key="4">
    <source>
        <dbReference type="Proteomes" id="UP000198287"/>
    </source>
</evidence>
<dbReference type="PROSITE" id="PS01314">
    <property type="entry name" value="UPF0047"/>
    <property type="match status" value="1"/>
</dbReference>
<name>A0A226E472_FOLCA</name>
<feature type="compositionally biased region" description="Polar residues" evidence="2">
    <location>
        <begin position="241"/>
        <end position="251"/>
    </location>
</feature>
<dbReference type="PANTHER" id="PTHR30615:SF8">
    <property type="entry name" value="UPF0047 PROTEIN C4A8.02C"/>
    <property type="match status" value="1"/>
</dbReference>
<evidence type="ECO:0000313" key="3">
    <source>
        <dbReference type="EMBL" id="OXA51777.1"/>
    </source>
</evidence>
<dbReference type="EMBL" id="LNIX01000007">
    <property type="protein sequence ID" value="OXA51777.1"/>
    <property type="molecule type" value="Genomic_DNA"/>
</dbReference>
<dbReference type="Pfam" id="PF01894">
    <property type="entry name" value="YjbQ"/>
    <property type="match status" value="1"/>
</dbReference>
<comment type="similarity">
    <text evidence="1">Belongs to the UPF0047 family.</text>
</comment>
<dbReference type="InterPro" id="IPR035917">
    <property type="entry name" value="YjbQ-like_sf"/>
</dbReference>
<evidence type="ECO:0000256" key="1">
    <source>
        <dbReference type="ARBA" id="ARBA00005534"/>
    </source>
</evidence>
<dbReference type="OrthoDB" id="10255963at2759"/>
<dbReference type="SUPFAM" id="SSF111038">
    <property type="entry name" value="YjbQ-like"/>
    <property type="match status" value="1"/>
</dbReference>
<sequence>MIVAPTRGERGGHNQSSQPNASSRTVCDISDSRSGRSSRVTFQQVQSKSVTTAGYSKKNVCSSNTGSTQGKNSLIEKSCCKCDNMAASSSRGIQMGSAWFQRKINLRPQHRGVHLVTEEILRQIPELGNFTVGLFHIQILHTSASLALNESWDPDVRDDMESMLNKLVPEGLPYKHSCEGPDDMPAHVKACLLGSSLSIPISDGKLNLGTWQGIWLAEHRNHAGSRKLVVTLNGVLAPGTPISTASSGQNPHSHHSHSHS</sequence>
<organism evidence="3 4">
    <name type="scientific">Folsomia candida</name>
    <name type="common">Springtail</name>
    <dbReference type="NCBI Taxonomy" id="158441"/>
    <lineage>
        <taxon>Eukaryota</taxon>
        <taxon>Metazoa</taxon>
        <taxon>Ecdysozoa</taxon>
        <taxon>Arthropoda</taxon>
        <taxon>Hexapoda</taxon>
        <taxon>Collembola</taxon>
        <taxon>Entomobryomorpha</taxon>
        <taxon>Isotomoidea</taxon>
        <taxon>Isotomidae</taxon>
        <taxon>Proisotominae</taxon>
        <taxon>Folsomia</taxon>
    </lineage>
</organism>
<dbReference type="NCBIfam" id="TIGR00149">
    <property type="entry name" value="TIGR00149_YjbQ"/>
    <property type="match status" value="1"/>
</dbReference>
<dbReference type="Gene3D" id="2.60.120.460">
    <property type="entry name" value="YjbQ-like"/>
    <property type="match status" value="1"/>
</dbReference>
<feature type="region of interest" description="Disordered" evidence="2">
    <location>
        <begin position="240"/>
        <end position="260"/>
    </location>
</feature>
<dbReference type="InterPro" id="IPR001602">
    <property type="entry name" value="UPF0047_YjbQ-like"/>
</dbReference>
<proteinExistence type="inferred from homology"/>
<feature type="compositionally biased region" description="Polar residues" evidence="2">
    <location>
        <begin position="13"/>
        <end position="25"/>
    </location>
</feature>
<dbReference type="PANTHER" id="PTHR30615">
    <property type="entry name" value="UNCHARACTERIZED PROTEIN YJBQ-RELATED"/>
    <property type="match status" value="1"/>
</dbReference>
<feature type="region of interest" description="Disordered" evidence="2">
    <location>
        <begin position="1"/>
        <end position="45"/>
    </location>
</feature>
<dbReference type="AlphaFoldDB" id="A0A226E472"/>
<evidence type="ECO:0000256" key="2">
    <source>
        <dbReference type="SAM" id="MobiDB-lite"/>
    </source>
</evidence>
<comment type="caution">
    <text evidence="3">The sequence shown here is derived from an EMBL/GenBank/DDBJ whole genome shotgun (WGS) entry which is preliminary data.</text>
</comment>
<dbReference type="Proteomes" id="UP000198287">
    <property type="component" value="Unassembled WGS sequence"/>
</dbReference>
<reference evidence="3 4" key="1">
    <citation type="submission" date="2015-12" db="EMBL/GenBank/DDBJ databases">
        <title>The genome of Folsomia candida.</title>
        <authorList>
            <person name="Faddeeva A."/>
            <person name="Derks M.F."/>
            <person name="Anvar Y."/>
            <person name="Smit S."/>
            <person name="Van Straalen N."/>
            <person name="Roelofs D."/>
        </authorList>
    </citation>
    <scope>NUCLEOTIDE SEQUENCE [LARGE SCALE GENOMIC DNA]</scope>
    <source>
        <strain evidence="3 4">VU population</strain>
        <tissue evidence="3">Whole body</tissue>
    </source>
</reference>